<accession>A0A075B544</accession>
<dbReference type="Pfam" id="PF04777">
    <property type="entry name" value="Evr1_Alr"/>
    <property type="match status" value="1"/>
</dbReference>
<gene>
    <name evidence="8" type="ORF">O9G_005442</name>
</gene>
<reference evidence="8 9" key="1">
    <citation type="journal article" date="2013" name="Curr. Biol.">
        <title>Shared signatures of parasitism and phylogenomics unite Cryptomycota and microsporidia.</title>
        <authorList>
            <person name="James T.Y."/>
            <person name="Pelin A."/>
            <person name="Bonen L."/>
            <person name="Ahrendt S."/>
            <person name="Sain D."/>
            <person name="Corradi N."/>
            <person name="Stajich J.E."/>
        </authorList>
    </citation>
    <scope>NUCLEOTIDE SEQUENCE [LARGE SCALE GENOMIC DNA]</scope>
    <source>
        <strain evidence="8 9">CSF55</strain>
    </source>
</reference>
<comment type="cofactor">
    <cofactor evidence="1 6">
        <name>FAD</name>
        <dbReference type="ChEBI" id="CHEBI:57692"/>
    </cofactor>
</comment>
<dbReference type="InterPro" id="IPR036774">
    <property type="entry name" value="ERV/ALR_sulphydryl_oxid_sf"/>
</dbReference>
<dbReference type="SUPFAM" id="SSF69000">
    <property type="entry name" value="FAD-dependent thiol oxidase"/>
    <property type="match status" value="1"/>
</dbReference>
<dbReference type="OMA" id="FALWMCQ"/>
<evidence type="ECO:0000256" key="6">
    <source>
        <dbReference type="RuleBase" id="RU371123"/>
    </source>
</evidence>
<dbReference type="GO" id="GO:0016971">
    <property type="term" value="F:flavin-dependent sulfhydryl oxidase activity"/>
    <property type="evidence" value="ECO:0007669"/>
    <property type="project" value="InterPro"/>
</dbReference>
<dbReference type="OrthoDB" id="59470at2759"/>
<evidence type="ECO:0000313" key="9">
    <source>
        <dbReference type="Proteomes" id="UP000030755"/>
    </source>
</evidence>
<dbReference type="EMBL" id="KE560397">
    <property type="protein sequence ID" value="EPZ36898.1"/>
    <property type="molecule type" value="Genomic_DNA"/>
</dbReference>
<evidence type="ECO:0000256" key="4">
    <source>
        <dbReference type="ARBA" id="ARBA00023002"/>
    </source>
</evidence>
<keyword evidence="9" id="KW-1185">Reference proteome</keyword>
<name>A0A075B544_ROZAC</name>
<dbReference type="STRING" id="988480.A0A075B544"/>
<dbReference type="PANTHER" id="PTHR12645">
    <property type="entry name" value="ALR/ERV"/>
    <property type="match status" value="1"/>
</dbReference>
<protein>
    <recommendedName>
        <fullName evidence="6">Sulfhydryl oxidase</fullName>
        <ecNumber evidence="6">1.8.3.2</ecNumber>
    </recommendedName>
</protein>
<sequence length="154" mass="17760">MPRTHKQLIIAICAMIILSSVFLFLPATSMQVPEPPYYQKYYSKPATDQLIRAELGHSTWTFLHTLAAKYPANPTAEQKAEMKSFVEMFGRLYPCEECGQHFREMLGKEPPKVESGVEFQKWLCGLHNKVNLRLGKAEFDCERLNERWDCGCKV</sequence>
<evidence type="ECO:0000259" key="7">
    <source>
        <dbReference type="PROSITE" id="PS51324"/>
    </source>
</evidence>
<evidence type="ECO:0000256" key="2">
    <source>
        <dbReference type="ARBA" id="ARBA00022630"/>
    </source>
</evidence>
<evidence type="ECO:0000256" key="1">
    <source>
        <dbReference type="ARBA" id="ARBA00001974"/>
    </source>
</evidence>
<dbReference type="HOGENOM" id="CLU_070631_1_0_1"/>
<keyword evidence="3 6" id="KW-0274">FAD</keyword>
<dbReference type="PROSITE" id="PS51324">
    <property type="entry name" value="ERV_ALR"/>
    <property type="match status" value="1"/>
</dbReference>
<organism evidence="8 9">
    <name type="scientific">Rozella allomycis (strain CSF55)</name>
    <dbReference type="NCBI Taxonomy" id="988480"/>
    <lineage>
        <taxon>Eukaryota</taxon>
        <taxon>Fungi</taxon>
        <taxon>Fungi incertae sedis</taxon>
        <taxon>Cryptomycota</taxon>
        <taxon>Cryptomycota incertae sedis</taxon>
        <taxon>Rozella</taxon>
    </lineage>
</organism>
<feature type="domain" description="ERV/ALR sulfhydryl oxidase" evidence="7">
    <location>
        <begin position="43"/>
        <end position="148"/>
    </location>
</feature>
<dbReference type="Proteomes" id="UP000030755">
    <property type="component" value="Unassembled WGS sequence"/>
</dbReference>
<keyword evidence="5" id="KW-1015">Disulfide bond</keyword>
<dbReference type="GO" id="GO:0005739">
    <property type="term" value="C:mitochondrion"/>
    <property type="evidence" value="ECO:0007669"/>
    <property type="project" value="TreeGrafter"/>
</dbReference>
<dbReference type="EC" id="1.8.3.2" evidence="6"/>
<keyword evidence="4 6" id="KW-0560">Oxidoreductase</keyword>
<proteinExistence type="predicted"/>
<evidence type="ECO:0000256" key="5">
    <source>
        <dbReference type="ARBA" id="ARBA00023157"/>
    </source>
</evidence>
<dbReference type="GO" id="GO:0050660">
    <property type="term" value="F:flavin adenine dinucleotide binding"/>
    <property type="evidence" value="ECO:0007669"/>
    <property type="project" value="TreeGrafter"/>
</dbReference>
<dbReference type="InterPro" id="IPR039799">
    <property type="entry name" value="ALR/ERV"/>
</dbReference>
<dbReference type="InterPro" id="IPR017905">
    <property type="entry name" value="ERV/ALR_sulphydryl_oxidase"/>
</dbReference>
<dbReference type="AlphaFoldDB" id="A0A075B544"/>
<keyword evidence="2 6" id="KW-0285">Flavoprotein</keyword>
<dbReference type="FunFam" id="1.20.120.310:FF:000002">
    <property type="entry name" value="Sulfhydryl oxidase"/>
    <property type="match status" value="1"/>
</dbReference>
<dbReference type="PANTHER" id="PTHR12645:SF0">
    <property type="entry name" value="FAD-LINKED SULFHYDRYL OXIDASE ALR"/>
    <property type="match status" value="1"/>
</dbReference>
<dbReference type="Gene3D" id="1.20.120.310">
    <property type="entry name" value="ERV/ALR sulfhydryl oxidase domain"/>
    <property type="match status" value="1"/>
</dbReference>
<evidence type="ECO:0000256" key="3">
    <source>
        <dbReference type="ARBA" id="ARBA00022827"/>
    </source>
</evidence>
<evidence type="ECO:0000313" key="8">
    <source>
        <dbReference type="EMBL" id="EPZ36898.1"/>
    </source>
</evidence>
<comment type="catalytic activity">
    <reaction evidence="6">
        <text>2 R'C(R)SH + O2 = R'C(R)S-S(R)CR' + H2O2</text>
        <dbReference type="Rhea" id="RHEA:17357"/>
        <dbReference type="ChEBI" id="CHEBI:15379"/>
        <dbReference type="ChEBI" id="CHEBI:16240"/>
        <dbReference type="ChEBI" id="CHEBI:16520"/>
        <dbReference type="ChEBI" id="CHEBI:17412"/>
        <dbReference type="EC" id="1.8.3.2"/>
    </reaction>
</comment>